<dbReference type="GO" id="GO:0019500">
    <property type="term" value="P:cyanide catabolic process"/>
    <property type="evidence" value="ECO:0007669"/>
    <property type="project" value="UniProtKB-UniRule"/>
</dbReference>
<feature type="active site" description="Proton acceptor" evidence="11">
    <location>
        <position position="1021"/>
    </location>
</feature>
<dbReference type="SUPFAM" id="SSF56317">
    <property type="entry name" value="Carbon-nitrogen hydrolase"/>
    <property type="match status" value="2"/>
</dbReference>
<comment type="caution">
    <text evidence="14">The sequence shown here is derived from an EMBL/GenBank/DDBJ whole genome shotgun (WGS) entry which is preliminary data.</text>
</comment>
<dbReference type="GO" id="GO:0000257">
    <property type="term" value="F:nitrilase activity"/>
    <property type="evidence" value="ECO:0007669"/>
    <property type="project" value="UniProtKB-ARBA"/>
</dbReference>
<evidence type="ECO:0000256" key="11">
    <source>
        <dbReference type="PROSITE-ProRule" id="PRU10139"/>
    </source>
</evidence>
<evidence type="ECO:0000259" key="13">
    <source>
        <dbReference type="PROSITE" id="PS50263"/>
    </source>
</evidence>
<feature type="domain" description="CN hydrolase" evidence="13">
    <location>
        <begin position="981"/>
        <end position="1254"/>
    </location>
</feature>
<feature type="compositionally biased region" description="Basic and acidic residues" evidence="12">
    <location>
        <begin position="410"/>
        <end position="420"/>
    </location>
</feature>
<dbReference type="RefSeq" id="XP_026617641.1">
    <property type="nucleotide sequence ID" value="XM_026755833.1"/>
</dbReference>
<gene>
    <name evidence="14" type="ORF">CDV56_102214</name>
</gene>
<reference evidence="14" key="1">
    <citation type="submission" date="2018-08" db="EMBL/GenBank/DDBJ databases">
        <title>Draft genome sequence of azole-resistant Aspergillus thermomutatus (Neosartorya pseudofischeri) strain HMR AF 39, isolated from a human nasal aspirate.</title>
        <authorList>
            <person name="Parent-Michaud M."/>
            <person name="Dufresne P.J."/>
            <person name="Fournier E."/>
            <person name="Martineau C."/>
            <person name="Moreira S."/>
            <person name="Perkins V."/>
            <person name="De Repentigny L."/>
            <person name="Dufresne S.F."/>
        </authorList>
    </citation>
    <scope>NUCLEOTIDE SEQUENCE [LARGE SCALE GENOMIC DNA]</scope>
    <source>
        <strain evidence="14">HMR AF 39</strain>
    </source>
</reference>
<protein>
    <recommendedName>
        <fullName evidence="3 10">Cyanide hydratase</fullName>
        <shortName evidence="10">CHT</shortName>
        <ecNumber evidence="2 10">4.2.1.66</ecNumber>
    </recommendedName>
    <alternativeName>
        <fullName evidence="10">Cyanide-degrading nitrilase</fullName>
    </alternativeName>
    <alternativeName>
        <fullName evidence="10">Formamide hydrolyase</fullName>
    </alternativeName>
</protein>
<evidence type="ECO:0000313" key="15">
    <source>
        <dbReference type="Proteomes" id="UP000215305"/>
    </source>
</evidence>
<evidence type="ECO:0000256" key="9">
    <source>
        <dbReference type="ARBA" id="ARBA00047580"/>
    </source>
</evidence>
<dbReference type="OrthoDB" id="10250282at2759"/>
<organism evidence="14 15">
    <name type="scientific">Aspergillus thermomutatus</name>
    <name type="common">Neosartorya pseudofischeri</name>
    <dbReference type="NCBI Taxonomy" id="41047"/>
    <lineage>
        <taxon>Eukaryota</taxon>
        <taxon>Fungi</taxon>
        <taxon>Dikarya</taxon>
        <taxon>Ascomycota</taxon>
        <taxon>Pezizomycotina</taxon>
        <taxon>Eurotiomycetes</taxon>
        <taxon>Eurotiomycetidae</taxon>
        <taxon>Eurotiales</taxon>
        <taxon>Aspergillaceae</taxon>
        <taxon>Aspergillus</taxon>
        <taxon>Aspergillus subgen. Fumigati</taxon>
    </lineage>
</organism>
<accession>A0A397HPF6</accession>
<feature type="region of interest" description="Disordered" evidence="12">
    <location>
        <begin position="388"/>
        <end position="432"/>
    </location>
</feature>
<evidence type="ECO:0000256" key="1">
    <source>
        <dbReference type="ARBA" id="ARBA00008129"/>
    </source>
</evidence>
<comment type="catalytic activity">
    <reaction evidence="9 10">
        <text>formamide = hydrogen cyanide + H2O</text>
        <dbReference type="Rhea" id="RHEA:21720"/>
        <dbReference type="ChEBI" id="CHEBI:15377"/>
        <dbReference type="ChEBI" id="CHEBI:16397"/>
        <dbReference type="ChEBI" id="CHEBI:18407"/>
        <dbReference type="EC" id="4.2.1.66"/>
    </reaction>
</comment>
<dbReference type="InterPro" id="IPR000132">
    <property type="entry name" value="Nitrilase/CN_hydratase_CS"/>
</dbReference>
<dbReference type="CDD" id="cd12148">
    <property type="entry name" value="fungal_TF_MHR"/>
    <property type="match status" value="1"/>
</dbReference>
<dbReference type="InterPro" id="IPR003010">
    <property type="entry name" value="C-N_Hydrolase"/>
</dbReference>
<dbReference type="Proteomes" id="UP000215305">
    <property type="component" value="Unassembled WGS sequence"/>
</dbReference>
<evidence type="ECO:0000256" key="10">
    <source>
        <dbReference type="HAMAP-Rule" id="MF_03224"/>
    </source>
</evidence>
<proteinExistence type="evidence at transcript level"/>
<name>A0A397HPF6_ASPTH</name>
<keyword evidence="8" id="KW-0539">Nucleus</keyword>
<dbReference type="GO" id="GO:0030196">
    <property type="term" value="F:cyanide hydratase activity"/>
    <property type="evidence" value="ECO:0007669"/>
    <property type="project" value="UniProtKB-UniRule"/>
</dbReference>
<dbReference type="CDD" id="cd00067">
    <property type="entry name" value="GAL4"/>
    <property type="match status" value="1"/>
</dbReference>
<dbReference type="GO" id="GO:0000981">
    <property type="term" value="F:DNA-binding transcription factor activity, RNA polymerase II-specific"/>
    <property type="evidence" value="ECO:0007669"/>
    <property type="project" value="InterPro"/>
</dbReference>
<dbReference type="HAMAP" id="MF_03224">
    <property type="entry name" value="CN_hydrolase"/>
    <property type="match status" value="1"/>
</dbReference>
<evidence type="ECO:0000256" key="5">
    <source>
        <dbReference type="ARBA" id="ARBA00023015"/>
    </source>
</evidence>
<sequence length="1292" mass="143596">MAPVLKKYKAAAVNAEPGWFDLEESVRRTIHWIDEAGQAGCKLIAFPELWIPGYPYWAWKVNYQESLPLLKKYRENSLPSDSEEMRRIRNAARANKIYVSLGYSEVDLASLYTTQVLISPTGDILNHRRKIRATHVERLVFGDGTGDTTESVTQTEIGRVGHLNCWENMNPFMKAYAASLGEQVHVAAWPLYPGKETLKYPDPFTNVAEANADLVTPAYAIETGTFTLAPWQTITAEGIKLNTPPGKELEDPHIYNGHGRIFGPDGQNLVPHPDKDFQGLLFVDIDLDECHLSKSLADFGGHYMRPDLIRLLVDTNRKDLVVHEDRVNGGVAYTRTVDRVGLSAPLEAVSQEVEHENRASRIRCDGQEKCANCISREKTCCYVPSKRGGARIPRNKCKSTPSSSSTVQTVDEKDERRHESTPSAEGSWKSNNEDDLLDHLLSLGRPGAGLRSVESSVAEMEHIFDHIFGAENPPFAESDEPVSDLLQVYGSDEDILDAYYVFIHLYYPILPPPERLPAYNRPINGNSTFRPSSPLSLAISAILVLIPHPGIKQPSTAEDTRLRRNAAHRYAQSALEAVDADLELLDSSSDPSRALSDGAQMIARQPFHPKVPVPLEAILALVLLSVYEYAQRGNIRKMCNRAGQALTAAMSMSLHEMVEEDEYAEARRRAWWITYLTVCQGSIVSGMPAAFNLYDPRFVTPYPEGWKLLIEAQQTILEATTFVHDLDQTVKSRFKASWISSRMTELDHQITTLLLLCRSSSLSTAVSPLDSPEKIASQTINQIAEIKLHSARIKVHRFCAFSDIPVFRKRHCDLQPECCGIESAESAIPSPPEDIPLPSIMKSDLPDLNFPFSSHASSKICLQSALNIVTLVDNLPYPNPDHTIPLTLPPYLSNASRVEIPRTMPTFACCVMQSSYAMLMLYLKARSKHANSPEDSVSAKGLSLTGFLNELQQNLRLVSKILANYAIAAEALQGMKAQSSVRVAVTQAEPAWLNLADGVAKTCRLMTEAAREGAQLIAFPECWIPGYPAWIWTRNLDPELNIEYMKNSLKLDSPEMDQIKACARGNAIAVSLGFSEYDHGSVYIAQVLVGADGEVKAHRRKMKPTHMERTIFGDASGECFDNVVQLPFARVGHLSCWEHIQPLLKYYTYSLREQIHVAAWPPLYPHSGGGDLWSMSAEGCQNLSRTYAIESQTFVLHCTTVISDAGIQKMKTGSGLLMATPGGGSSAVFGPDGRRLTPEVESTVEKILYADLDMDQILATKMFADALGHYSRPDLMRLSVSKERRKRVTEDE</sequence>
<dbReference type="Gene3D" id="3.60.110.10">
    <property type="entry name" value="Carbon-nitrogen hydrolase"/>
    <property type="match status" value="2"/>
</dbReference>
<dbReference type="Pfam" id="PF00795">
    <property type="entry name" value="CN_hydrolase"/>
    <property type="match status" value="2"/>
</dbReference>
<comment type="function">
    <text evidence="10">Catalyzes the hydration of cyanide to formamide. Degradation of cyanide may be important for plant pathogenic fungi in infection of cyanogenic plants.</text>
</comment>
<dbReference type="PROSITE" id="PS00920">
    <property type="entry name" value="NITRIL_CHT_1"/>
    <property type="match status" value="2"/>
</dbReference>
<dbReference type="InterPro" id="IPR007219">
    <property type="entry name" value="XnlR_reg_dom"/>
</dbReference>
<dbReference type="GO" id="GO:0008270">
    <property type="term" value="F:zinc ion binding"/>
    <property type="evidence" value="ECO:0007669"/>
    <property type="project" value="InterPro"/>
</dbReference>
<dbReference type="EC" id="4.2.1.66" evidence="2 10"/>
<feature type="domain" description="CN hydrolase" evidence="13">
    <location>
        <begin position="8"/>
        <end position="287"/>
    </location>
</feature>
<dbReference type="InterPro" id="IPR044149">
    <property type="entry name" value="Nitrilases_CHs"/>
</dbReference>
<feature type="active site" description="Proton acceptor" evidence="11">
    <location>
        <position position="48"/>
    </location>
</feature>
<evidence type="ECO:0000256" key="2">
    <source>
        <dbReference type="ARBA" id="ARBA00013135"/>
    </source>
</evidence>
<evidence type="ECO:0000256" key="8">
    <source>
        <dbReference type="ARBA" id="ARBA00023242"/>
    </source>
</evidence>
<dbReference type="VEuPathDB" id="FungiDB:CDV56_102214"/>
<keyword evidence="7 10" id="KW-0456">Lyase</keyword>
<comment type="similarity">
    <text evidence="1 10">Belongs to the carbon-nitrogen hydrolase superfamily. Nitrilase family.</text>
</comment>
<dbReference type="GeneID" id="38124188"/>
<keyword evidence="15" id="KW-1185">Reference proteome</keyword>
<dbReference type="PROSITE" id="PS50263">
    <property type="entry name" value="CN_HYDROLASE"/>
    <property type="match status" value="2"/>
</dbReference>
<feature type="compositionally biased region" description="Polar residues" evidence="12">
    <location>
        <begin position="421"/>
        <end position="430"/>
    </location>
</feature>
<evidence type="ECO:0000256" key="12">
    <source>
        <dbReference type="SAM" id="MobiDB-lite"/>
    </source>
</evidence>
<dbReference type="CDD" id="cd07564">
    <property type="entry name" value="nitrilases_CHs"/>
    <property type="match status" value="2"/>
</dbReference>
<dbReference type="EMBL" id="NKHU02000020">
    <property type="protein sequence ID" value="RHZ64902.1"/>
    <property type="molecule type" value="Genomic_DNA"/>
</dbReference>
<evidence type="ECO:0000313" key="14">
    <source>
        <dbReference type="EMBL" id="RHZ64902.1"/>
    </source>
</evidence>
<dbReference type="PANTHER" id="PTHR46044">
    <property type="entry name" value="NITRILASE"/>
    <property type="match status" value="1"/>
</dbReference>
<keyword evidence="6" id="KW-0804">Transcription</keyword>
<evidence type="ECO:0000256" key="7">
    <source>
        <dbReference type="ARBA" id="ARBA00023239"/>
    </source>
</evidence>
<comment type="induction">
    <text evidence="10">By cyanide.</text>
</comment>
<keyword evidence="4" id="KW-0378">Hydrolase</keyword>
<dbReference type="Pfam" id="PF04082">
    <property type="entry name" value="Fungal_trans"/>
    <property type="match status" value="1"/>
</dbReference>
<evidence type="ECO:0000256" key="3">
    <source>
        <dbReference type="ARBA" id="ARBA00018166"/>
    </source>
</evidence>
<comment type="subunit">
    <text evidence="10">Oligomer of dimers, forming left-handed helical fibers.</text>
</comment>
<dbReference type="InterPro" id="IPR037544">
    <property type="entry name" value="CN_hydrolase"/>
</dbReference>
<dbReference type="PANTHER" id="PTHR46044:SF4">
    <property type="entry name" value="CYANIDE HYDRATASE"/>
    <property type="match status" value="1"/>
</dbReference>
<dbReference type="InterPro" id="IPR036526">
    <property type="entry name" value="C-N_Hydrolase_sf"/>
</dbReference>
<evidence type="ECO:0000256" key="6">
    <source>
        <dbReference type="ARBA" id="ARBA00023163"/>
    </source>
</evidence>
<dbReference type="InterPro" id="IPR001138">
    <property type="entry name" value="Zn2Cys6_DnaBD"/>
</dbReference>
<keyword evidence="5" id="KW-0805">Transcription regulation</keyword>
<dbReference type="FunFam" id="3.60.110.10:FF:000011">
    <property type="entry name" value="Cyanide hydratase"/>
    <property type="match status" value="2"/>
</dbReference>
<dbReference type="STRING" id="41047.A0A397HPF6"/>
<evidence type="ECO:0000256" key="4">
    <source>
        <dbReference type="ARBA" id="ARBA00022801"/>
    </source>
</evidence>